<evidence type="ECO:0000256" key="2">
    <source>
        <dbReference type="ARBA" id="ARBA00023136"/>
    </source>
</evidence>
<evidence type="ECO:0000256" key="3">
    <source>
        <dbReference type="ARBA" id="ARBA00023237"/>
    </source>
</evidence>
<dbReference type="STRING" id="1524254.PHACT_09160"/>
<gene>
    <name evidence="8" type="ORF">PHACT_09160</name>
</gene>
<sequence>MNPKTPNDARQRRIPHKRRLLCAAISLSLTPLATPSFAQEQEIEEVVVTGSFIRRSEGFSQASSVTQVSAEDLIDTGTLNMGEVIQNLSFVNGSASATTNTIQGTSSLSNSVDLRGLGASSTLTLLDGKRVVDENLNNMIPTIAIQRLDIVADGAAALYGNEAVAGVVNFIPYKSYDGFKLDTFTERDSRGDYEEHSVQALWGEQIGPLDVVLAGQFRTNSRLAWDERNKLTNSGLVLSGNAPGNWYVPDRDASGQYTGDRSSAIDPNCGSRTERTDYVEGANNNPFGAALGANCYFDFGDTRSFREPQDITQYFSNVTWDVADDLTLSLQGYRTKYHSMTYTSTSNPGDSRVPELPTVRGEMPGNPFRAVNASNQPLFGFDANGDGVPDRGTVDVNNDGRMDALVAGTTGGPGLIPLYEDVQARSLRPINKTHTPSDGHTTDMDNLGSYTDRVSRYSFQADFAVPFIEGWEGMAAYTYGEANLKFMSNQNYDIEAMKQGLNCDVVNDREACYNPFFVVDQSTNNTVHVMNAVAGRSYEYTRDTLATVDIVLNGELPIPGGFELPGGVIGAAVGYQNRASSYRNTPSLQEIRGDTFIGTASTEAVTSGSRDVDAYFLELAIPLLPSLEIEAAVRREEFSTGQESTDPKIGATWQATDWLTLRATRGEAFIAPSLEQLLNPVTCGLDEITDPFGPHSGFTVACGGGNPTLENESAESKQLGIDLEFDNFDFHVTWNETDFANRIVGTSGQQIVNADFQDFKAATGFAGDGTVGNRPSAAQLTSWVNSGASDPSIIRDPNNIQSILRVDNTGSVNAERVKVTAYDIVANYRFGFNDWGDFRIGLQATYLDEFLFQANADEDIVDGVGMQNDATGAAPALPEWKANLTLGWSRGSHSVVSIVHYVDDMIYDGPTFSHIDFFSGTYRPANIVDTGIKAWTDMDIAYTYRGLELFDGEMALSIGSRNVFDREAQRTPQLAGVLGELQDPMGRSIYARLVYDF</sequence>
<name>A0A1E8CLK0_9GAMM</name>
<dbReference type="PANTHER" id="PTHR47234">
    <property type="match status" value="1"/>
</dbReference>
<dbReference type="InterPro" id="IPR012910">
    <property type="entry name" value="Plug_dom"/>
</dbReference>
<dbReference type="InterPro" id="IPR037066">
    <property type="entry name" value="Plug_dom_sf"/>
</dbReference>
<reference evidence="8" key="1">
    <citation type="submission" date="2016-07" db="EMBL/GenBank/DDBJ databases">
        <authorList>
            <person name="Cheng H."/>
            <person name="Wu Y.-H."/>
            <person name="Xu L."/>
            <person name="Xu X.-W."/>
        </authorList>
    </citation>
    <scope>NUCLEOTIDE SEQUENCE</scope>
    <source>
        <strain evidence="8">KCTC 42131</strain>
    </source>
</reference>
<evidence type="ECO:0000259" key="6">
    <source>
        <dbReference type="Pfam" id="PF00593"/>
    </source>
</evidence>
<dbReference type="AlphaFoldDB" id="A0A1E8CLK0"/>
<evidence type="ECO:0000313" key="9">
    <source>
        <dbReference type="Proteomes" id="UP000175669"/>
    </source>
</evidence>
<dbReference type="EMBL" id="MASR01000001">
    <property type="protein sequence ID" value="OFE13284.1"/>
    <property type="molecule type" value="Genomic_DNA"/>
</dbReference>
<feature type="signal peptide" evidence="5">
    <location>
        <begin position="1"/>
        <end position="38"/>
    </location>
</feature>
<dbReference type="Gene3D" id="2.40.170.20">
    <property type="entry name" value="TonB-dependent receptor, beta-barrel domain"/>
    <property type="match status" value="1"/>
</dbReference>
<evidence type="ECO:0008006" key="10">
    <source>
        <dbReference type="Google" id="ProtNLM"/>
    </source>
</evidence>
<dbReference type="PANTHER" id="PTHR47234:SF2">
    <property type="entry name" value="TONB-DEPENDENT RECEPTOR"/>
    <property type="match status" value="1"/>
</dbReference>
<dbReference type="GO" id="GO:0009279">
    <property type="term" value="C:cell outer membrane"/>
    <property type="evidence" value="ECO:0007669"/>
    <property type="project" value="UniProtKB-SubCell"/>
</dbReference>
<comment type="similarity">
    <text evidence="4">Belongs to the TonB-dependent receptor family.</text>
</comment>
<feature type="chain" id="PRO_5009212171" description="TonB-dependent receptor" evidence="5">
    <location>
        <begin position="39"/>
        <end position="997"/>
    </location>
</feature>
<accession>A0A1E8CLK0</accession>
<dbReference type="Pfam" id="PF07715">
    <property type="entry name" value="Plug"/>
    <property type="match status" value="1"/>
</dbReference>
<comment type="subcellular location">
    <subcellularLocation>
        <location evidence="1 4">Cell outer membrane</location>
    </subcellularLocation>
</comment>
<proteinExistence type="inferred from homology"/>
<protein>
    <recommendedName>
        <fullName evidence="10">TonB-dependent receptor</fullName>
    </recommendedName>
</protein>
<dbReference type="Proteomes" id="UP000175669">
    <property type="component" value="Unassembled WGS sequence"/>
</dbReference>
<keyword evidence="3" id="KW-0998">Cell outer membrane</keyword>
<evidence type="ECO:0000313" key="8">
    <source>
        <dbReference type="EMBL" id="OFE13284.1"/>
    </source>
</evidence>
<keyword evidence="5" id="KW-0732">Signal</keyword>
<comment type="caution">
    <text evidence="8">The sequence shown here is derived from an EMBL/GenBank/DDBJ whole genome shotgun (WGS) entry which is preliminary data.</text>
</comment>
<organism evidence="8 9">
    <name type="scientific">Pseudohongiella acticola</name>
    <dbReference type="NCBI Taxonomy" id="1524254"/>
    <lineage>
        <taxon>Bacteria</taxon>
        <taxon>Pseudomonadati</taxon>
        <taxon>Pseudomonadota</taxon>
        <taxon>Gammaproteobacteria</taxon>
        <taxon>Pseudomonadales</taxon>
        <taxon>Pseudohongiellaceae</taxon>
        <taxon>Pseudohongiella</taxon>
    </lineage>
</organism>
<keyword evidence="9" id="KW-1185">Reference proteome</keyword>
<evidence type="ECO:0000259" key="7">
    <source>
        <dbReference type="Pfam" id="PF07715"/>
    </source>
</evidence>
<dbReference type="OrthoDB" id="176248at2"/>
<keyword evidence="2 4" id="KW-0472">Membrane</keyword>
<evidence type="ECO:0000256" key="5">
    <source>
        <dbReference type="SAM" id="SignalP"/>
    </source>
</evidence>
<feature type="domain" description="TonB-dependent receptor plug" evidence="7">
    <location>
        <begin position="61"/>
        <end position="167"/>
    </location>
</feature>
<feature type="domain" description="TonB-dependent receptor-like beta-barrel" evidence="6">
    <location>
        <begin position="441"/>
        <end position="944"/>
    </location>
</feature>
<dbReference type="RefSeq" id="WP_070117163.1">
    <property type="nucleotide sequence ID" value="NZ_MASR01000001.1"/>
</dbReference>
<dbReference type="Gene3D" id="2.170.130.10">
    <property type="entry name" value="TonB-dependent receptor, plug domain"/>
    <property type="match status" value="1"/>
</dbReference>
<dbReference type="InterPro" id="IPR036942">
    <property type="entry name" value="Beta-barrel_TonB_sf"/>
</dbReference>
<dbReference type="InterPro" id="IPR000531">
    <property type="entry name" value="Beta-barrel_TonB"/>
</dbReference>
<dbReference type="Pfam" id="PF00593">
    <property type="entry name" value="TonB_dep_Rec_b-barrel"/>
    <property type="match status" value="1"/>
</dbReference>
<dbReference type="SUPFAM" id="SSF56935">
    <property type="entry name" value="Porins"/>
    <property type="match status" value="1"/>
</dbReference>
<evidence type="ECO:0000256" key="4">
    <source>
        <dbReference type="RuleBase" id="RU003357"/>
    </source>
</evidence>
<keyword evidence="4" id="KW-0798">TonB box</keyword>
<evidence type="ECO:0000256" key="1">
    <source>
        <dbReference type="ARBA" id="ARBA00004442"/>
    </source>
</evidence>